<sequence>MKAKASFRLPILAVSMAAFISGCATTSERDSQGPRESLESGQQFTVSCSTTLSPEHRVELDAIDAMMASSDNYAALARLEAMPFETQHHWLRWAQLLGKVEQLEYSEEAYLQVAQMCDSSEAYHGLGVVYVKAGKLAEGIQALADAKSRAPASADIRNDFGIVLMQGGFYGQAAFELRTAYELSGRKDGIGRNMVAAYFLHGGESVLKRIQRELRLDAEVVERGVAFSERFEGGAV</sequence>
<dbReference type="Gene3D" id="1.25.40.10">
    <property type="entry name" value="Tetratricopeptide repeat domain"/>
    <property type="match status" value="1"/>
</dbReference>
<gene>
    <name evidence="3" type="ORF">JYP53_15245</name>
</gene>
<dbReference type="Proteomes" id="UP000664344">
    <property type="component" value="Unassembled WGS sequence"/>
</dbReference>
<dbReference type="EMBL" id="JAFKDB010000019">
    <property type="protein sequence ID" value="MBN7771260.1"/>
    <property type="molecule type" value="Genomic_DNA"/>
</dbReference>
<keyword evidence="4" id="KW-1185">Reference proteome</keyword>
<evidence type="ECO:0000256" key="2">
    <source>
        <dbReference type="SAM" id="SignalP"/>
    </source>
</evidence>
<reference evidence="3 4" key="1">
    <citation type="submission" date="2021-02" db="EMBL/GenBank/DDBJ databases">
        <title>PHA producing bacteria isolated from coastal sediment in Guangdong, Shenzhen.</title>
        <authorList>
            <person name="Zheng W."/>
            <person name="Yu S."/>
            <person name="Huang Y."/>
        </authorList>
    </citation>
    <scope>NUCLEOTIDE SEQUENCE [LARGE SCALE GENOMIC DNA]</scope>
    <source>
        <strain evidence="3 4">TN21-5</strain>
    </source>
</reference>
<protein>
    <recommendedName>
        <fullName evidence="5">Tetratricopeptide repeat-containing protein</fullName>
    </recommendedName>
</protein>
<evidence type="ECO:0000256" key="1">
    <source>
        <dbReference type="PROSITE-ProRule" id="PRU00339"/>
    </source>
</evidence>
<name>A0ABS3BM28_9GAMM</name>
<dbReference type="RefSeq" id="WP_206558074.1">
    <property type="nucleotide sequence ID" value="NZ_JAFKDB010000019.1"/>
</dbReference>
<keyword evidence="2" id="KW-0732">Signal</keyword>
<keyword evidence="1" id="KW-0802">TPR repeat</keyword>
<dbReference type="SUPFAM" id="SSF48452">
    <property type="entry name" value="TPR-like"/>
    <property type="match status" value="1"/>
</dbReference>
<dbReference type="InterPro" id="IPR019734">
    <property type="entry name" value="TPR_rpt"/>
</dbReference>
<proteinExistence type="predicted"/>
<evidence type="ECO:0000313" key="3">
    <source>
        <dbReference type="EMBL" id="MBN7771260.1"/>
    </source>
</evidence>
<evidence type="ECO:0008006" key="5">
    <source>
        <dbReference type="Google" id="ProtNLM"/>
    </source>
</evidence>
<accession>A0ABS3BM28</accession>
<feature type="signal peptide" evidence="2">
    <location>
        <begin position="1"/>
        <end position="20"/>
    </location>
</feature>
<comment type="caution">
    <text evidence="3">The sequence shown here is derived from an EMBL/GenBank/DDBJ whole genome shotgun (WGS) entry which is preliminary data.</text>
</comment>
<evidence type="ECO:0000313" key="4">
    <source>
        <dbReference type="Proteomes" id="UP000664344"/>
    </source>
</evidence>
<feature type="repeat" description="TPR" evidence="1">
    <location>
        <begin position="120"/>
        <end position="153"/>
    </location>
</feature>
<dbReference type="PROSITE" id="PS50005">
    <property type="entry name" value="TPR"/>
    <property type="match status" value="1"/>
</dbReference>
<feature type="chain" id="PRO_5046581204" description="Tetratricopeptide repeat-containing protein" evidence="2">
    <location>
        <begin position="21"/>
        <end position="236"/>
    </location>
</feature>
<dbReference type="InterPro" id="IPR011990">
    <property type="entry name" value="TPR-like_helical_dom_sf"/>
</dbReference>
<organism evidence="3 4">
    <name type="scientific">Marinobacter daepoensis</name>
    <dbReference type="NCBI Taxonomy" id="262077"/>
    <lineage>
        <taxon>Bacteria</taxon>
        <taxon>Pseudomonadati</taxon>
        <taxon>Pseudomonadota</taxon>
        <taxon>Gammaproteobacteria</taxon>
        <taxon>Pseudomonadales</taxon>
        <taxon>Marinobacteraceae</taxon>
        <taxon>Marinobacter</taxon>
    </lineage>
</organism>
<dbReference type="PROSITE" id="PS51257">
    <property type="entry name" value="PROKAR_LIPOPROTEIN"/>
    <property type="match status" value="1"/>
</dbReference>